<dbReference type="Proteomes" id="UP000807306">
    <property type="component" value="Unassembled WGS sequence"/>
</dbReference>
<evidence type="ECO:0000313" key="2">
    <source>
        <dbReference type="EMBL" id="KAF9529576.1"/>
    </source>
</evidence>
<reference evidence="2" key="1">
    <citation type="submission" date="2020-11" db="EMBL/GenBank/DDBJ databases">
        <authorList>
            <consortium name="DOE Joint Genome Institute"/>
            <person name="Ahrendt S."/>
            <person name="Riley R."/>
            <person name="Andreopoulos W."/>
            <person name="Labutti K."/>
            <person name="Pangilinan J."/>
            <person name="Ruiz-Duenas F.J."/>
            <person name="Barrasa J.M."/>
            <person name="Sanchez-Garcia M."/>
            <person name="Camarero S."/>
            <person name="Miyauchi S."/>
            <person name="Serrano A."/>
            <person name="Linde D."/>
            <person name="Babiker R."/>
            <person name="Drula E."/>
            <person name="Ayuso-Fernandez I."/>
            <person name="Pacheco R."/>
            <person name="Padilla G."/>
            <person name="Ferreira P."/>
            <person name="Barriuso J."/>
            <person name="Kellner H."/>
            <person name="Castanera R."/>
            <person name="Alfaro M."/>
            <person name="Ramirez L."/>
            <person name="Pisabarro A.G."/>
            <person name="Kuo A."/>
            <person name="Tritt A."/>
            <person name="Lipzen A."/>
            <person name="He G."/>
            <person name="Yan M."/>
            <person name="Ng V."/>
            <person name="Cullen D."/>
            <person name="Martin F."/>
            <person name="Rosso M.-N."/>
            <person name="Henrissat B."/>
            <person name="Hibbett D."/>
            <person name="Martinez A.T."/>
            <person name="Grigoriev I.V."/>
        </authorList>
    </citation>
    <scope>NUCLEOTIDE SEQUENCE</scope>
    <source>
        <strain evidence="2">CBS 506.95</strain>
    </source>
</reference>
<feature type="signal peptide" evidence="1">
    <location>
        <begin position="1"/>
        <end position="21"/>
    </location>
</feature>
<dbReference type="EMBL" id="MU157845">
    <property type="protein sequence ID" value="KAF9529576.1"/>
    <property type="molecule type" value="Genomic_DNA"/>
</dbReference>
<keyword evidence="1" id="KW-0732">Signal</keyword>
<gene>
    <name evidence="2" type="ORF">CPB83DRAFT_852341</name>
</gene>
<sequence length="80" mass="8267">MRFSIFALAPLAMAFIKVVVAQDGVTCSSHGEGVGSYGCGARPGQNAYVWVCGADYKGHLVAYCACPTCCHIQAGTAFCG</sequence>
<keyword evidence="3" id="KW-1185">Reference proteome</keyword>
<evidence type="ECO:0000256" key="1">
    <source>
        <dbReference type="SAM" id="SignalP"/>
    </source>
</evidence>
<protein>
    <submittedName>
        <fullName evidence="2">Uncharacterized protein</fullName>
    </submittedName>
</protein>
<feature type="chain" id="PRO_5040249968" evidence="1">
    <location>
        <begin position="22"/>
        <end position="80"/>
    </location>
</feature>
<comment type="caution">
    <text evidence="2">The sequence shown here is derived from an EMBL/GenBank/DDBJ whole genome shotgun (WGS) entry which is preliminary data.</text>
</comment>
<dbReference type="AlphaFoldDB" id="A0A9P6JQU1"/>
<name>A0A9P6JQU1_9AGAR</name>
<proteinExistence type="predicted"/>
<accession>A0A9P6JQU1</accession>
<organism evidence="2 3">
    <name type="scientific">Crepidotus variabilis</name>
    <dbReference type="NCBI Taxonomy" id="179855"/>
    <lineage>
        <taxon>Eukaryota</taxon>
        <taxon>Fungi</taxon>
        <taxon>Dikarya</taxon>
        <taxon>Basidiomycota</taxon>
        <taxon>Agaricomycotina</taxon>
        <taxon>Agaricomycetes</taxon>
        <taxon>Agaricomycetidae</taxon>
        <taxon>Agaricales</taxon>
        <taxon>Agaricineae</taxon>
        <taxon>Crepidotaceae</taxon>
        <taxon>Crepidotus</taxon>
    </lineage>
</organism>
<evidence type="ECO:0000313" key="3">
    <source>
        <dbReference type="Proteomes" id="UP000807306"/>
    </source>
</evidence>